<proteinExistence type="predicted"/>
<evidence type="ECO:0000313" key="2">
    <source>
        <dbReference type="Proteomes" id="UP000094067"/>
    </source>
</evidence>
<dbReference type="AlphaFoldDB" id="A0A1E3AJN5"/>
<accession>A0A1E3AJN5</accession>
<evidence type="ECO:0000313" key="1">
    <source>
        <dbReference type="EMBL" id="ODM08917.1"/>
    </source>
</evidence>
<gene>
    <name evidence="1" type="ORF">BEI61_00546</name>
</gene>
<organism evidence="1 2">
    <name type="scientific">Eisenbergiella tayi</name>
    <dbReference type="NCBI Taxonomy" id="1432052"/>
    <lineage>
        <taxon>Bacteria</taxon>
        <taxon>Bacillati</taxon>
        <taxon>Bacillota</taxon>
        <taxon>Clostridia</taxon>
        <taxon>Lachnospirales</taxon>
        <taxon>Lachnospiraceae</taxon>
        <taxon>Eisenbergiella</taxon>
    </lineage>
</organism>
<comment type="caution">
    <text evidence="1">The sequence shown here is derived from an EMBL/GenBank/DDBJ whole genome shotgun (WGS) entry which is preliminary data.</text>
</comment>
<sequence length="40" mass="4522">MHTADGFVMNMANMGCMGMCRMEGMFNKVRMKTAVRRYGG</sequence>
<reference evidence="1 2" key="1">
    <citation type="submission" date="2016-07" db="EMBL/GenBank/DDBJ databases">
        <title>Characterization of isolates of Eisenbergiella tayi derived from blood cultures, using whole genome sequencing.</title>
        <authorList>
            <person name="Burdz T."/>
            <person name="Wiebe D."/>
            <person name="Huynh C."/>
            <person name="Bernard K."/>
        </authorList>
    </citation>
    <scope>NUCLEOTIDE SEQUENCE [LARGE SCALE GENOMIC DNA]</scope>
    <source>
        <strain evidence="1 2">NML 110608</strain>
    </source>
</reference>
<protein>
    <submittedName>
        <fullName evidence="1">Uncharacterized protein</fullName>
    </submittedName>
</protein>
<dbReference type="Proteomes" id="UP000094067">
    <property type="component" value="Unassembled WGS sequence"/>
</dbReference>
<dbReference type="EMBL" id="MCGH01000001">
    <property type="protein sequence ID" value="ODM08917.1"/>
    <property type="molecule type" value="Genomic_DNA"/>
</dbReference>
<name>A0A1E3AJN5_9FIRM</name>